<dbReference type="Pfam" id="PF00874">
    <property type="entry name" value="PRD"/>
    <property type="match status" value="1"/>
</dbReference>
<dbReference type="PROSITE" id="PS51372">
    <property type="entry name" value="PRD_2"/>
    <property type="match status" value="1"/>
</dbReference>
<proteinExistence type="predicted"/>
<dbReference type="InterPro" id="IPR050661">
    <property type="entry name" value="BglG_antiterminators"/>
</dbReference>
<protein>
    <submittedName>
        <fullName evidence="4">Transcriptional antiterminator</fullName>
    </submittedName>
</protein>
<evidence type="ECO:0000313" key="5">
    <source>
        <dbReference type="Proteomes" id="UP001142372"/>
    </source>
</evidence>
<evidence type="ECO:0000259" key="3">
    <source>
        <dbReference type="PROSITE" id="PS51372"/>
    </source>
</evidence>
<feature type="domain" description="PRD" evidence="3">
    <location>
        <begin position="299"/>
        <end position="405"/>
    </location>
</feature>
<sequence length="651" mass="72884">MRKAHGGKVRHVALPAKQARMLDILARRAAWVTAAELAHDLGVTTRSIRNYVTELKEAAAPLELVESGPNGYRLDFEAYERFLDDGATAADGAVRSPQERLVFLVRRLLDEPEGIDVYEAAESLFVSDSTLESDLTRMRGVLADTELALARQGGRVQLTGPEIARRKLLSRLFRDEMRQGVVELARIQEAFDSQGLAAFKSDLVEMLDARGYFVNEYGINDVLLHMAVALDRVAKHRALPATADPDVSETIRTLAADLGALVTQHFDVALDRTELHYLAILLRTRVIAPGAGEATVAQYVSEDDLEVVRSIIARASLEYLVDLRDEDFIVRLTLHVQNLVARAHEKSYSRNPLTRSIKSSYPLIYELAVYIASRLQTAEDIVVNDDEIAYIAMHVGAYLEQQSRRSDSVTCAVVCPNYYDMHILLRERLENALGDELDVTSVITSTDVDWDAIEADLVLTTIEPRGHRENAIVVQPFLTEADIEHTRQAIARIRRQRRRARIKNDLLEYFDESLFLRNFYARDAIAMIQALGDRMIGAGAIDQDYVDRSIEREHMSSTAFTDSLAVPHAMAMTAKRTAIAIVVNDNAMDWGDSRVNVIAFIAFDAAGRGGFQTVFDQFVEVFSDREAVLQLIRRSDGFTGFIDELVRIIDS</sequence>
<dbReference type="Pfam" id="PF08279">
    <property type="entry name" value="HTH_11"/>
    <property type="match status" value="1"/>
</dbReference>
<dbReference type="PROSITE" id="PS51094">
    <property type="entry name" value="PTS_EIIA_TYPE_2"/>
    <property type="match status" value="1"/>
</dbReference>
<dbReference type="SUPFAM" id="SSF63520">
    <property type="entry name" value="PTS-regulatory domain, PRD"/>
    <property type="match status" value="1"/>
</dbReference>
<dbReference type="InterPro" id="IPR016152">
    <property type="entry name" value="PTrfase/Anion_transptr"/>
</dbReference>
<dbReference type="Gene3D" id="1.10.1790.10">
    <property type="entry name" value="PRD domain"/>
    <property type="match status" value="1"/>
</dbReference>
<reference evidence="4" key="2">
    <citation type="submission" date="2023-01" db="EMBL/GenBank/DDBJ databases">
        <authorList>
            <person name="Sun Q."/>
            <person name="Evtushenko L."/>
        </authorList>
    </citation>
    <scope>NUCLEOTIDE SEQUENCE</scope>
    <source>
        <strain evidence="4">VKM Ac-1401</strain>
    </source>
</reference>
<dbReference type="InterPro" id="IPR002178">
    <property type="entry name" value="PTS_EIIA_type-2_dom"/>
</dbReference>
<comment type="caution">
    <text evidence="4">The sequence shown here is derived from an EMBL/GenBank/DDBJ whole genome shotgun (WGS) entry which is preliminary data.</text>
</comment>
<dbReference type="GO" id="GO:0006355">
    <property type="term" value="P:regulation of DNA-templated transcription"/>
    <property type="evidence" value="ECO:0007669"/>
    <property type="project" value="InterPro"/>
</dbReference>
<feature type="domain" description="PTS EIIA type-2" evidence="2">
    <location>
        <begin position="508"/>
        <end position="651"/>
    </location>
</feature>
<reference evidence="4" key="1">
    <citation type="journal article" date="2014" name="Int. J. Syst. Evol. Microbiol.">
        <title>Complete genome sequence of Corynebacterium casei LMG S-19264T (=DSM 44701T), isolated from a smear-ripened cheese.</title>
        <authorList>
            <consortium name="US DOE Joint Genome Institute (JGI-PGF)"/>
            <person name="Walter F."/>
            <person name="Albersmeier A."/>
            <person name="Kalinowski J."/>
            <person name="Ruckert C."/>
        </authorList>
    </citation>
    <scope>NUCLEOTIDE SEQUENCE</scope>
    <source>
        <strain evidence="4">VKM Ac-1401</strain>
    </source>
</reference>
<evidence type="ECO:0000259" key="2">
    <source>
        <dbReference type="PROSITE" id="PS51094"/>
    </source>
</evidence>
<dbReference type="Gene3D" id="3.40.930.10">
    <property type="entry name" value="Mannitol-specific EII, Chain A"/>
    <property type="match status" value="1"/>
</dbReference>
<keyword evidence="5" id="KW-1185">Reference proteome</keyword>
<gene>
    <name evidence="4" type="ORF">GCM10017584_15120</name>
</gene>
<accession>A0A9W6H9U5</accession>
<dbReference type="EMBL" id="BSEN01000006">
    <property type="protein sequence ID" value="GLJ75938.1"/>
    <property type="molecule type" value="Genomic_DNA"/>
</dbReference>
<dbReference type="InterPro" id="IPR013196">
    <property type="entry name" value="HTH_11"/>
</dbReference>
<dbReference type="Proteomes" id="UP001142372">
    <property type="component" value="Unassembled WGS sequence"/>
</dbReference>
<dbReference type="InterPro" id="IPR011608">
    <property type="entry name" value="PRD"/>
</dbReference>
<evidence type="ECO:0000313" key="4">
    <source>
        <dbReference type="EMBL" id="GLJ75938.1"/>
    </source>
</evidence>
<dbReference type="InterPro" id="IPR036634">
    <property type="entry name" value="PRD_sf"/>
</dbReference>
<name>A0A9W6H9U5_9MICO</name>
<dbReference type="InterPro" id="IPR036388">
    <property type="entry name" value="WH-like_DNA-bd_sf"/>
</dbReference>
<evidence type="ECO:0000256" key="1">
    <source>
        <dbReference type="ARBA" id="ARBA00022737"/>
    </source>
</evidence>
<dbReference type="Pfam" id="PF00359">
    <property type="entry name" value="PTS_EIIA_2"/>
    <property type="match status" value="1"/>
</dbReference>
<dbReference type="AlphaFoldDB" id="A0A9W6H9U5"/>
<dbReference type="Gene3D" id="1.10.10.10">
    <property type="entry name" value="Winged helix-like DNA-binding domain superfamily/Winged helix DNA-binding domain"/>
    <property type="match status" value="1"/>
</dbReference>
<keyword evidence="1" id="KW-0677">Repeat</keyword>
<dbReference type="PANTHER" id="PTHR30185:SF12">
    <property type="entry name" value="TRANSCRIPTIONAL REGULATOR MANR"/>
    <property type="match status" value="1"/>
</dbReference>
<organism evidence="4 5">
    <name type="scientific">Leifsonia poae</name>
    <dbReference type="NCBI Taxonomy" id="110933"/>
    <lineage>
        <taxon>Bacteria</taxon>
        <taxon>Bacillati</taxon>
        <taxon>Actinomycetota</taxon>
        <taxon>Actinomycetes</taxon>
        <taxon>Micrococcales</taxon>
        <taxon>Microbacteriaceae</taxon>
        <taxon>Leifsonia</taxon>
    </lineage>
</organism>
<dbReference type="SUPFAM" id="SSF55804">
    <property type="entry name" value="Phoshotransferase/anion transport protein"/>
    <property type="match status" value="1"/>
</dbReference>
<dbReference type="PANTHER" id="PTHR30185">
    <property type="entry name" value="CRYPTIC BETA-GLUCOSIDE BGL OPERON ANTITERMINATOR"/>
    <property type="match status" value="1"/>
</dbReference>
<dbReference type="CDD" id="cd05568">
    <property type="entry name" value="PTS_IIB_bgl_like"/>
    <property type="match status" value="1"/>
</dbReference>